<evidence type="ECO:0000313" key="3">
    <source>
        <dbReference type="Proteomes" id="UP000182413"/>
    </source>
</evidence>
<sequence length="61" mass="6413">MHLLSSSPSPTGQRSLCGAAWMPGQGLSHINMLLTRVLFLLVALGIGGDSALKSMIDDCRS</sequence>
<name>A0A1G7J6K6_9GAMM</name>
<dbReference type="EMBL" id="FNAE01000006">
    <property type="protein sequence ID" value="SDF20612.1"/>
    <property type="molecule type" value="Genomic_DNA"/>
</dbReference>
<organism evidence="2 3">
    <name type="scientific">Ectopseudomonas alcaliphila</name>
    <dbReference type="NCBI Taxonomy" id="101564"/>
    <lineage>
        <taxon>Bacteria</taxon>
        <taxon>Pseudomonadati</taxon>
        <taxon>Pseudomonadota</taxon>
        <taxon>Gammaproteobacteria</taxon>
        <taxon>Pseudomonadales</taxon>
        <taxon>Pseudomonadaceae</taxon>
        <taxon>Ectopseudomonas</taxon>
    </lineage>
</organism>
<feature type="transmembrane region" description="Helical" evidence="1">
    <location>
        <begin position="33"/>
        <end position="52"/>
    </location>
</feature>
<dbReference type="AlphaFoldDB" id="A0A1G7J6K6"/>
<keyword evidence="1" id="KW-0812">Transmembrane</keyword>
<protein>
    <submittedName>
        <fullName evidence="2">Uncharacterized protein</fullName>
    </submittedName>
</protein>
<reference evidence="2 3" key="1">
    <citation type="submission" date="2016-10" db="EMBL/GenBank/DDBJ databases">
        <authorList>
            <person name="de Groot N.N."/>
        </authorList>
    </citation>
    <scope>NUCLEOTIDE SEQUENCE [LARGE SCALE GENOMIC DNA]</scope>
    <source>
        <strain evidence="2 3">JCM 10630</strain>
    </source>
</reference>
<evidence type="ECO:0000313" key="2">
    <source>
        <dbReference type="EMBL" id="SDF20612.1"/>
    </source>
</evidence>
<keyword evidence="1" id="KW-0472">Membrane</keyword>
<accession>A0A1G7J6K6</accession>
<keyword evidence="1" id="KW-1133">Transmembrane helix</keyword>
<proteinExistence type="predicted"/>
<evidence type="ECO:0000256" key="1">
    <source>
        <dbReference type="SAM" id="Phobius"/>
    </source>
</evidence>
<gene>
    <name evidence="2" type="ORF">SAMN05216575_106138</name>
</gene>
<dbReference type="Proteomes" id="UP000182413">
    <property type="component" value="Unassembled WGS sequence"/>
</dbReference>